<dbReference type="HOGENOM" id="CLU_077975_9_2_1"/>
<keyword evidence="1 4" id="KW-0732">Signal</keyword>
<evidence type="ECO:0000256" key="1">
    <source>
        <dbReference type="ARBA" id="ARBA00022729"/>
    </source>
</evidence>
<evidence type="ECO:0000256" key="4">
    <source>
        <dbReference type="SAM" id="SignalP"/>
    </source>
</evidence>
<dbReference type="eggNOG" id="ENOG502TM3J">
    <property type="taxonomic scope" value="Eukaryota"/>
</dbReference>
<dbReference type="PANTHER" id="PTHR23268:SF104">
    <property type="entry name" value="IMMUNOGLOBULIN V-SET DOMAIN-CONTAINING PROTEIN"/>
    <property type="match status" value="1"/>
</dbReference>
<accession>M3YAV2</accession>
<evidence type="ECO:0000256" key="2">
    <source>
        <dbReference type="ARBA" id="ARBA00022859"/>
    </source>
</evidence>
<dbReference type="PANTHER" id="PTHR23268">
    <property type="entry name" value="T-CELL RECEPTOR BETA CHAIN"/>
    <property type="match status" value="1"/>
</dbReference>
<dbReference type="STRING" id="9669.ENSMPUP00000008459"/>
<dbReference type="InterPro" id="IPR013106">
    <property type="entry name" value="Ig_V-set"/>
</dbReference>
<dbReference type="InParanoid" id="M3YAV2"/>
<dbReference type="SUPFAM" id="SSF48726">
    <property type="entry name" value="Immunoglobulin"/>
    <property type="match status" value="1"/>
</dbReference>
<dbReference type="InterPro" id="IPR036179">
    <property type="entry name" value="Ig-like_dom_sf"/>
</dbReference>
<dbReference type="GeneTree" id="ENSGT00940000163595"/>
<name>M3YAV2_MUSPF</name>
<dbReference type="AlphaFoldDB" id="M3YAV2"/>
<dbReference type="InterPro" id="IPR050413">
    <property type="entry name" value="TCR_beta_variable"/>
</dbReference>
<dbReference type="Ensembl" id="ENSMPUT00000008595.1">
    <property type="protein sequence ID" value="ENSMPUP00000008459.1"/>
    <property type="gene ID" value="ENSMPUG00000008524.1"/>
</dbReference>
<feature type="signal peptide" evidence="4">
    <location>
        <begin position="1"/>
        <end position="21"/>
    </location>
</feature>
<evidence type="ECO:0000256" key="3">
    <source>
        <dbReference type="SAM" id="MobiDB-lite"/>
    </source>
</evidence>
<dbReference type="Gene3D" id="2.60.40.10">
    <property type="entry name" value="Immunoglobulins"/>
    <property type="match status" value="1"/>
</dbReference>
<evidence type="ECO:0000259" key="5">
    <source>
        <dbReference type="PROSITE" id="PS50835"/>
    </source>
</evidence>
<reference evidence="6" key="1">
    <citation type="submission" date="2024-06" db="UniProtKB">
        <authorList>
            <consortium name="Ensembl"/>
        </authorList>
    </citation>
    <scope>IDENTIFICATION</scope>
</reference>
<sequence length="141" mass="15813">MNNRILCCVVIYLISVGLKGAVVTQFPKHRIVGPGKELTLQCLQDMNYVLMYWYRQDPGFGLQLIYYSTGARNFEKGDVPQGYRVSRKDLQSFSLTLESASTNQTSVYLCTSSEPQRCKDVSSLHKKGASQGGRGPRLQEP</sequence>
<feature type="chain" id="PRO_5004044875" description="Ig-like domain-containing protein" evidence="4">
    <location>
        <begin position="22"/>
        <end position="141"/>
    </location>
</feature>
<dbReference type="Pfam" id="PF07686">
    <property type="entry name" value="V-set"/>
    <property type="match status" value="1"/>
</dbReference>
<evidence type="ECO:0000313" key="6">
    <source>
        <dbReference type="Ensembl" id="ENSMPUP00000008459.1"/>
    </source>
</evidence>
<keyword evidence="2" id="KW-0391">Immunity</keyword>
<proteinExistence type="predicted"/>
<dbReference type="InterPro" id="IPR013783">
    <property type="entry name" value="Ig-like_fold"/>
</dbReference>
<dbReference type="OMA" id="FPRHKIL"/>
<feature type="region of interest" description="Disordered" evidence="3">
    <location>
        <begin position="120"/>
        <end position="141"/>
    </location>
</feature>
<dbReference type="GO" id="GO:0005886">
    <property type="term" value="C:plasma membrane"/>
    <property type="evidence" value="ECO:0007669"/>
    <property type="project" value="TreeGrafter"/>
</dbReference>
<dbReference type="InterPro" id="IPR007110">
    <property type="entry name" value="Ig-like_dom"/>
</dbReference>
<protein>
    <recommendedName>
        <fullName evidence="5">Ig-like domain-containing protein</fullName>
    </recommendedName>
</protein>
<feature type="domain" description="Ig-like" evidence="5">
    <location>
        <begin position="21"/>
        <end position="122"/>
    </location>
</feature>
<dbReference type="EMBL" id="AEYP01102308">
    <property type="status" value="NOT_ANNOTATED_CDS"/>
    <property type="molecule type" value="Genomic_DNA"/>
</dbReference>
<dbReference type="GO" id="GO:0007166">
    <property type="term" value="P:cell surface receptor signaling pathway"/>
    <property type="evidence" value="ECO:0007669"/>
    <property type="project" value="TreeGrafter"/>
</dbReference>
<dbReference type="PROSITE" id="PS50835">
    <property type="entry name" value="IG_LIKE"/>
    <property type="match status" value="1"/>
</dbReference>
<organism evidence="6">
    <name type="scientific">Mustela putorius furo</name>
    <name type="common">European domestic ferret</name>
    <name type="synonym">Mustela furo</name>
    <dbReference type="NCBI Taxonomy" id="9669"/>
    <lineage>
        <taxon>Eukaryota</taxon>
        <taxon>Metazoa</taxon>
        <taxon>Chordata</taxon>
        <taxon>Craniata</taxon>
        <taxon>Vertebrata</taxon>
        <taxon>Euteleostomi</taxon>
        <taxon>Mammalia</taxon>
        <taxon>Eutheria</taxon>
        <taxon>Laurasiatheria</taxon>
        <taxon>Carnivora</taxon>
        <taxon>Caniformia</taxon>
        <taxon>Musteloidea</taxon>
        <taxon>Mustelidae</taxon>
        <taxon>Mustelinae</taxon>
        <taxon>Mustela</taxon>
    </lineage>
</organism>
<dbReference type="GO" id="GO:0002376">
    <property type="term" value="P:immune system process"/>
    <property type="evidence" value="ECO:0007669"/>
    <property type="project" value="UniProtKB-KW"/>
</dbReference>